<keyword evidence="2" id="KW-0677">Repeat</keyword>
<feature type="repeat" description="PPR" evidence="5">
    <location>
        <begin position="436"/>
        <end position="470"/>
    </location>
</feature>
<dbReference type="InParanoid" id="W4K5X5"/>
<evidence type="ECO:0000256" key="5">
    <source>
        <dbReference type="PROSITE-ProRule" id="PRU00708"/>
    </source>
</evidence>
<dbReference type="HOGENOM" id="CLU_008514_2_0_1"/>
<reference evidence="8 9" key="1">
    <citation type="journal article" date="2012" name="New Phytol.">
        <title>Insight into trade-off between wood decay and parasitism from the genome of a fungal forest pathogen.</title>
        <authorList>
            <person name="Olson A."/>
            <person name="Aerts A."/>
            <person name="Asiegbu F."/>
            <person name="Belbahri L."/>
            <person name="Bouzid O."/>
            <person name="Broberg A."/>
            <person name="Canback B."/>
            <person name="Coutinho P.M."/>
            <person name="Cullen D."/>
            <person name="Dalman K."/>
            <person name="Deflorio G."/>
            <person name="van Diepen L.T."/>
            <person name="Dunand C."/>
            <person name="Duplessis S."/>
            <person name="Durling M."/>
            <person name="Gonthier P."/>
            <person name="Grimwood J."/>
            <person name="Fossdal C.G."/>
            <person name="Hansson D."/>
            <person name="Henrissat B."/>
            <person name="Hietala A."/>
            <person name="Himmelstrand K."/>
            <person name="Hoffmeister D."/>
            <person name="Hogberg N."/>
            <person name="James T.Y."/>
            <person name="Karlsson M."/>
            <person name="Kohler A."/>
            <person name="Kues U."/>
            <person name="Lee Y.H."/>
            <person name="Lin Y.C."/>
            <person name="Lind M."/>
            <person name="Lindquist E."/>
            <person name="Lombard V."/>
            <person name="Lucas S."/>
            <person name="Lunden K."/>
            <person name="Morin E."/>
            <person name="Murat C."/>
            <person name="Park J."/>
            <person name="Raffaello T."/>
            <person name="Rouze P."/>
            <person name="Salamov A."/>
            <person name="Schmutz J."/>
            <person name="Solheim H."/>
            <person name="Stahlberg J."/>
            <person name="Velez H."/>
            <person name="de Vries R.P."/>
            <person name="Wiebenga A."/>
            <person name="Woodward S."/>
            <person name="Yakovlev I."/>
            <person name="Garbelotto M."/>
            <person name="Martin F."/>
            <person name="Grigoriev I.V."/>
            <person name="Stenlid J."/>
        </authorList>
    </citation>
    <scope>NUCLEOTIDE SEQUENCE [LARGE SCALE GENOMIC DNA]</scope>
    <source>
        <strain evidence="8 9">TC 32-1</strain>
    </source>
</reference>
<comment type="similarity">
    <text evidence="1">Belongs to the CCM1 family.</text>
</comment>
<feature type="repeat" description="PPR" evidence="5">
    <location>
        <begin position="330"/>
        <end position="364"/>
    </location>
</feature>
<sequence length="573" mass="64494">MLASSSRNALSVAQKRSPASGSQLNSRLLRALTDSGIHHRRCASTYTLWNTDEDYTQGSSYPRSSSSLRSQPWSFKQDSLSRSQVSSYNLRLGRCVDLGQSMQALGIAMEMKTHGVKPDLLTYNLLLQLFANFRAPRECLALLDDMKALDIEPNLQSYNSVIQSLHHEHTEQMWDVYKKMEASGIEPDATTYMLLIRRYTSVSNLEMALRLLVEMEGRELFPKLETAEEVITLAAARGQPRLAIDLAENFEASSIRRLGTQVWIQCLLASSESLYVNGVLRLWPKVVNDLKVAPDEGVCLEVLHTAGRHGLPELATDALHHLQAIDAQLQEFHFAPVIEALCRTHRIKDAMKFLAAMRSQGVPPTLQTSNSIFLAIKDDSDAIDRAWDALDELHKEGDVVDVTAINVILQASVAQGDLQRAFGTYKIFPEFKVKPDVDTFNSLLSGCVAARHRELGDQIMADMKAAEIKPDVLTYERLIVLCLTGQTYEDAFFYLEEMKAEKFYPPIALYEAIIRRCVSEGDSRYRLALEEMEEFGYEVSPRLQYLIDTGGSGIWKRRGEEDQELDDPETSQT</sequence>
<dbReference type="eggNOG" id="KOG4197">
    <property type="taxonomic scope" value="Eukaryota"/>
</dbReference>
<dbReference type="InterPro" id="IPR011990">
    <property type="entry name" value="TPR-like_helical_dom_sf"/>
</dbReference>
<gene>
    <name evidence="8" type="ORF">HETIRDRAFT_384986</name>
</gene>
<dbReference type="AlphaFoldDB" id="W4K5X5"/>
<evidence type="ECO:0000259" key="7">
    <source>
        <dbReference type="Pfam" id="PF23276"/>
    </source>
</evidence>
<dbReference type="Pfam" id="PF23276">
    <property type="entry name" value="TPR_24"/>
    <property type="match status" value="1"/>
</dbReference>
<dbReference type="InterPro" id="IPR057027">
    <property type="entry name" value="TPR_mt"/>
</dbReference>
<comment type="function">
    <text evidence="3">Regulates mitochondrial small subunit maturation by controlling 15S rRNA 5'-end processing. Localizes to the 5' precursor of the 15S rRNA in a position that is subsequently occupied by mS47 in the mature yeast mtSSU. Uses structure and sequence-specific RNA recognition, binding to a single-stranded region of the precursor and specifically recognizing bases -6 to -1. The exchange of Ccm1 for mS47 is coupled to the irreversible removal of precursor rRNA that is accompanied by conformational changes of the mitoribosomal proteins uS5m and mS26. These conformational changes signal completion of 5'-end rRNA processing through protection of the mature 5'-end of the 15S rRNA and stabilization of mS47. The removal of the 5' precursor together with the dissociation of Ccm1 may be catalyzed by the 5'-3' exoribonuclease Pet127. Involved in the specific removal of group I introns in mitochondrial encoded transcripts.</text>
</comment>
<feature type="region of interest" description="Disordered" evidence="6">
    <location>
        <begin position="1"/>
        <end position="24"/>
    </location>
</feature>
<dbReference type="GO" id="GO:0031930">
    <property type="term" value="P:mitochondria-nucleus signaling pathway"/>
    <property type="evidence" value="ECO:0007669"/>
    <property type="project" value="TreeGrafter"/>
</dbReference>
<dbReference type="Proteomes" id="UP000030671">
    <property type="component" value="Unassembled WGS sequence"/>
</dbReference>
<feature type="compositionally biased region" description="Polar residues" evidence="6">
    <location>
        <begin position="1"/>
        <end position="11"/>
    </location>
</feature>
<evidence type="ECO:0000256" key="1">
    <source>
        <dbReference type="ARBA" id="ARBA00006192"/>
    </source>
</evidence>
<organism evidence="8 9">
    <name type="scientific">Heterobasidion irregulare (strain TC 32-1)</name>
    <dbReference type="NCBI Taxonomy" id="747525"/>
    <lineage>
        <taxon>Eukaryota</taxon>
        <taxon>Fungi</taxon>
        <taxon>Dikarya</taxon>
        <taxon>Basidiomycota</taxon>
        <taxon>Agaricomycotina</taxon>
        <taxon>Agaricomycetes</taxon>
        <taxon>Russulales</taxon>
        <taxon>Bondarzewiaceae</taxon>
        <taxon>Heterobasidion</taxon>
        <taxon>Heterobasidion annosum species complex</taxon>
    </lineage>
</organism>
<evidence type="ECO:0000256" key="2">
    <source>
        <dbReference type="ARBA" id="ARBA00022737"/>
    </source>
</evidence>
<dbReference type="KEGG" id="hir:HETIRDRAFT_384986"/>
<comment type="subunit">
    <text evidence="4">Binds to mitochondrial small subunit 15S rRNA.</text>
</comment>
<dbReference type="NCBIfam" id="TIGR00756">
    <property type="entry name" value="PPR"/>
    <property type="match status" value="2"/>
</dbReference>
<dbReference type="InterPro" id="IPR002885">
    <property type="entry name" value="PPR_rpt"/>
</dbReference>
<dbReference type="EMBL" id="KI925459">
    <property type="protein sequence ID" value="ETW80451.1"/>
    <property type="molecule type" value="Genomic_DNA"/>
</dbReference>
<evidence type="ECO:0000313" key="9">
    <source>
        <dbReference type="Proteomes" id="UP000030671"/>
    </source>
</evidence>
<feature type="repeat" description="PPR" evidence="5">
    <location>
        <begin position="119"/>
        <end position="153"/>
    </location>
</feature>
<feature type="domain" description="Pentatricopeptide repeat-containing protein-mitochondrial" evidence="7">
    <location>
        <begin position="296"/>
        <end position="427"/>
    </location>
</feature>
<evidence type="ECO:0000256" key="3">
    <source>
        <dbReference type="ARBA" id="ARBA00044493"/>
    </source>
</evidence>
<dbReference type="OrthoDB" id="185373at2759"/>
<evidence type="ECO:0000256" key="6">
    <source>
        <dbReference type="SAM" id="MobiDB-lite"/>
    </source>
</evidence>
<dbReference type="PANTHER" id="PTHR47936:SF1">
    <property type="entry name" value="PENTATRICOPEPTIDE REPEAT-CONTAINING PROTEIN GUN1, CHLOROPLASTIC"/>
    <property type="match status" value="1"/>
</dbReference>
<dbReference type="Pfam" id="PF13812">
    <property type="entry name" value="PPR_3"/>
    <property type="match status" value="3"/>
</dbReference>
<feature type="repeat" description="PPR" evidence="5">
    <location>
        <begin position="188"/>
        <end position="222"/>
    </location>
</feature>
<dbReference type="Gene3D" id="1.25.40.10">
    <property type="entry name" value="Tetratricopeptide repeat domain"/>
    <property type="match status" value="3"/>
</dbReference>
<dbReference type="GeneID" id="20672228"/>
<keyword evidence="9" id="KW-1185">Reference proteome</keyword>
<dbReference type="STRING" id="747525.W4K5X5"/>
<proteinExistence type="inferred from homology"/>
<accession>W4K5X5</accession>
<dbReference type="PROSITE" id="PS51375">
    <property type="entry name" value="PPR"/>
    <property type="match status" value="4"/>
</dbReference>
<name>W4K5X5_HETIT</name>
<protein>
    <recommendedName>
        <fullName evidence="7">Pentatricopeptide repeat-containing protein-mitochondrial domain-containing protein</fullName>
    </recommendedName>
</protein>
<dbReference type="RefSeq" id="XP_009547201.1">
    <property type="nucleotide sequence ID" value="XM_009548906.1"/>
</dbReference>
<evidence type="ECO:0000256" key="4">
    <source>
        <dbReference type="ARBA" id="ARBA00044511"/>
    </source>
</evidence>
<evidence type="ECO:0000313" key="8">
    <source>
        <dbReference type="EMBL" id="ETW80451.1"/>
    </source>
</evidence>
<dbReference type="PANTHER" id="PTHR47936">
    <property type="entry name" value="PPR_LONG DOMAIN-CONTAINING PROTEIN"/>
    <property type="match status" value="1"/>
</dbReference>